<dbReference type="OrthoDB" id="7200137at2"/>
<keyword evidence="6" id="KW-1185">Reference proteome</keyword>
<feature type="transmembrane region" description="Helical" evidence="4">
    <location>
        <begin position="371"/>
        <end position="389"/>
    </location>
</feature>
<evidence type="ECO:0000256" key="2">
    <source>
        <dbReference type="ARBA" id="ARBA00022989"/>
    </source>
</evidence>
<accession>A0A2G9WSM1</accession>
<keyword evidence="2 4" id="KW-1133">Transmembrane helix</keyword>
<dbReference type="EMBL" id="NQVN01000016">
    <property type="protein sequence ID" value="PIO97655.1"/>
    <property type="molecule type" value="Genomic_DNA"/>
</dbReference>
<comment type="caution">
    <text evidence="5">The sequence shown here is derived from an EMBL/GenBank/DDBJ whole genome shotgun (WGS) entry which is preliminary data.</text>
</comment>
<sequence length="408" mass="41654">MPAPRLSPAVVVSLLGLTQIIGYGTTYYSFAIVADRVGASFGLPTSWLFGLFSGTLLIGGAVSPWSGRQMDRRGAGRLMAAGSTIAAAALAGMALAPGPITFAAALLALQVGAPLILYEAAFTALVQTGGQAARTHITYLTLIAGFASTIFWPLTSELVTVLDWRLVLGFYAGLNVFVALPIHIVLARRRPAHDPTRATPKGDSGAPSATPTARLFLLATSGFALSSVVLSALLAQMVPVLQGLGLGAAALLVSTLFGPAQVGVRFVNMVFGAGRHPLSITLIAAVAAPLAVLMLALSAPAVAGAVVFAVLLGFGSGLKSIVQGTLPLALFGSEGYGALMGRMAQARQFAGAIAPFLFAFMVDHIGAEGALAVLVGIGCLGVAAFLEIARMRRSVPWDATVSTDKSAA</sequence>
<feature type="transmembrane region" description="Helical" evidence="4">
    <location>
        <begin position="78"/>
        <end position="96"/>
    </location>
</feature>
<evidence type="ECO:0000313" key="5">
    <source>
        <dbReference type="EMBL" id="PIO97655.1"/>
    </source>
</evidence>
<evidence type="ECO:0000313" key="6">
    <source>
        <dbReference type="Proteomes" id="UP000231070"/>
    </source>
</evidence>
<feature type="transmembrane region" description="Helical" evidence="4">
    <location>
        <begin position="137"/>
        <end position="154"/>
    </location>
</feature>
<feature type="transmembrane region" description="Helical" evidence="4">
    <location>
        <begin position="166"/>
        <end position="187"/>
    </location>
</feature>
<name>A0A2G9WSM1_9HYPH</name>
<keyword evidence="3 4" id="KW-0472">Membrane</keyword>
<dbReference type="InterPro" id="IPR011701">
    <property type="entry name" value="MFS"/>
</dbReference>
<dbReference type="Gene3D" id="1.20.1250.20">
    <property type="entry name" value="MFS general substrate transporter like domains"/>
    <property type="match status" value="1"/>
</dbReference>
<keyword evidence="1 4" id="KW-0812">Transmembrane</keyword>
<feature type="transmembrane region" description="Helical" evidence="4">
    <location>
        <begin position="46"/>
        <end position="66"/>
    </location>
</feature>
<feature type="transmembrane region" description="Helical" evidence="4">
    <location>
        <begin position="244"/>
        <end position="266"/>
    </location>
</feature>
<dbReference type="RefSeq" id="WP_100082176.1">
    <property type="nucleotide sequence ID" value="NZ_NQVN01000016.1"/>
</dbReference>
<feature type="transmembrane region" description="Helical" evidence="4">
    <location>
        <begin position="102"/>
        <end position="125"/>
    </location>
</feature>
<dbReference type="InterPro" id="IPR036259">
    <property type="entry name" value="MFS_trans_sf"/>
</dbReference>
<feature type="transmembrane region" description="Helical" evidence="4">
    <location>
        <begin position="215"/>
        <end position="238"/>
    </location>
</feature>
<organism evidence="5 6">
    <name type="scientific">Pleomorphomonas carboxyditropha</name>
    <dbReference type="NCBI Taxonomy" id="2023338"/>
    <lineage>
        <taxon>Bacteria</taxon>
        <taxon>Pseudomonadati</taxon>
        <taxon>Pseudomonadota</taxon>
        <taxon>Alphaproteobacteria</taxon>
        <taxon>Hyphomicrobiales</taxon>
        <taxon>Pleomorphomonadaceae</taxon>
        <taxon>Pleomorphomonas</taxon>
    </lineage>
</organism>
<protein>
    <recommendedName>
        <fullName evidence="7">MFS transporter</fullName>
    </recommendedName>
</protein>
<dbReference type="Proteomes" id="UP000231070">
    <property type="component" value="Unassembled WGS sequence"/>
</dbReference>
<dbReference type="NCBIfam" id="NF033733">
    <property type="entry name" value="MFS_ArsK"/>
    <property type="match status" value="1"/>
</dbReference>
<dbReference type="AlphaFoldDB" id="A0A2G9WSM1"/>
<evidence type="ECO:0000256" key="1">
    <source>
        <dbReference type="ARBA" id="ARBA00022692"/>
    </source>
</evidence>
<gene>
    <name evidence="5" type="ORF">CJ014_19525</name>
</gene>
<reference evidence="5 6" key="1">
    <citation type="submission" date="2017-08" db="EMBL/GenBank/DDBJ databases">
        <title>Pleomorphomonas carboxidotrophicus sp. nov., a new mesophilic hydrogenogenic carboxidotroph.</title>
        <authorList>
            <person name="Esquivel-Elizondo S."/>
            <person name="Krajmalnik-Brown R."/>
            <person name="Maldonado J."/>
        </authorList>
    </citation>
    <scope>NUCLEOTIDE SEQUENCE [LARGE SCALE GENOMIC DNA]</scope>
    <source>
        <strain evidence="5 6">SVCO-16</strain>
    </source>
</reference>
<dbReference type="SUPFAM" id="SSF103473">
    <property type="entry name" value="MFS general substrate transporter"/>
    <property type="match status" value="1"/>
</dbReference>
<dbReference type="GO" id="GO:0022857">
    <property type="term" value="F:transmembrane transporter activity"/>
    <property type="evidence" value="ECO:0007669"/>
    <property type="project" value="InterPro"/>
</dbReference>
<evidence type="ECO:0000256" key="3">
    <source>
        <dbReference type="ARBA" id="ARBA00023136"/>
    </source>
</evidence>
<evidence type="ECO:0008006" key="7">
    <source>
        <dbReference type="Google" id="ProtNLM"/>
    </source>
</evidence>
<dbReference type="Pfam" id="PF07690">
    <property type="entry name" value="MFS_1"/>
    <property type="match status" value="1"/>
</dbReference>
<proteinExistence type="predicted"/>
<evidence type="ECO:0000256" key="4">
    <source>
        <dbReference type="SAM" id="Phobius"/>
    </source>
</evidence>